<organism evidence="2 3">
    <name type="scientific">Salinomyces thailandicus</name>
    <dbReference type="NCBI Taxonomy" id="706561"/>
    <lineage>
        <taxon>Eukaryota</taxon>
        <taxon>Fungi</taxon>
        <taxon>Dikarya</taxon>
        <taxon>Ascomycota</taxon>
        <taxon>Pezizomycotina</taxon>
        <taxon>Dothideomycetes</taxon>
        <taxon>Dothideomycetidae</taxon>
        <taxon>Mycosphaerellales</taxon>
        <taxon>Teratosphaeriaceae</taxon>
        <taxon>Salinomyces</taxon>
    </lineage>
</organism>
<protein>
    <submittedName>
        <fullName evidence="2">Uncharacterized protein</fullName>
    </submittedName>
</protein>
<dbReference type="AlphaFoldDB" id="A0A4V5N3I3"/>
<dbReference type="OrthoDB" id="2590867at2759"/>
<sequence>MQAIKDTLSFKPQGANEPDEVLYRSNNVGKHGGPADAGEAAPKSTLDTDPNLESHGVMRQMLNPNGDATRSEKPLGIATSGTPSHVIAGSSVTVGSSRIEPLEAAEDKESKGTLRQILNPHGDKYDPERFGGTGRPVAGTEPSAGLGNR</sequence>
<evidence type="ECO:0000313" key="3">
    <source>
        <dbReference type="Proteomes" id="UP000308549"/>
    </source>
</evidence>
<proteinExistence type="predicted"/>
<keyword evidence="3" id="KW-1185">Reference proteome</keyword>
<evidence type="ECO:0000256" key="1">
    <source>
        <dbReference type="SAM" id="MobiDB-lite"/>
    </source>
</evidence>
<accession>A0A4V5N3I3</accession>
<feature type="region of interest" description="Disordered" evidence="1">
    <location>
        <begin position="1"/>
        <end position="149"/>
    </location>
</feature>
<gene>
    <name evidence="2" type="ORF">B0A50_07061</name>
</gene>
<name>A0A4V5N3I3_9PEZI</name>
<dbReference type="Proteomes" id="UP000308549">
    <property type="component" value="Unassembled WGS sequence"/>
</dbReference>
<reference evidence="2 3" key="1">
    <citation type="submission" date="2017-03" db="EMBL/GenBank/DDBJ databases">
        <title>Genomes of endolithic fungi from Antarctica.</title>
        <authorList>
            <person name="Coleine C."/>
            <person name="Masonjones S."/>
            <person name="Stajich J.E."/>
        </authorList>
    </citation>
    <scope>NUCLEOTIDE SEQUENCE [LARGE SCALE GENOMIC DNA]</scope>
    <source>
        <strain evidence="2 3">CCFEE 6315</strain>
    </source>
</reference>
<evidence type="ECO:0000313" key="2">
    <source>
        <dbReference type="EMBL" id="TKA23779.1"/>
    </source>
</evidence>
<comment type="caution">
    <text evidence="2">The sequence shown here is derived from an EMBL/GenBank/DDBJ whole genome shotgun (WGS) entry which is preliminary data.</text>
</comment>
<dbReference type="EMBL" id="NAJL01000051">
    <property type="protein sequence ID" value="TKA23779.1"/>
    <property type="molecule type" value="Genomic_DNA"/>
</dbReference>